<dbReference type="EMBL" id="KK915213">
    <property type="protein sequence ID" value="KDP23691.1"/>
    <property type="molecule type" value="Genomic_DNA"/>
</dbReference>
<evidence type="ECO:0000256" key="1">
    <source>
        <dbReference type="SAM" id="SignalP"/>
    </source>
</evidence>
<keyword evidence="1" id="KW-0732">Signal</keyword>
<organism evidence="2 3">
    <name type="scientific">Jatropha curcas</name>
    <name type="common">Barbados nut</name>
    <dbReference type="NCBI Taxonomy" id="180498"/>
    <lineage>
        <taxon>Eukaryota</taxon>
        <taxon>Viridiplantae</taxon>
        <taxon>Streptophyta</taxon>
        <taxon>Embryophyta</taxon>
        <taxon>Tracheophyta</taxon>
        <taxon>Spermatophyta</taxon>
        <taxon>Magnoliopsida</taxon>
        <taxon>eudicotyledons</taxon>
        <taxon>Gunneridae</taxon>
        <taxon>Pentapetalae</taxon>
        <taxon>rosids</taxon>
        <taxon>fabids</taxon>
        <taxon>Malpighiales</taxon>
        <taxon>Euphorbiaceae</taxon>
        <taxon>Crotonoideae</taxon>
        <taxon>Jatropheae</taxon>
        <taxon>Jatropha</taxon>
    </lineage>
</organism>
<dbReference type="Proteomes" id="UP000027138">
    <property type="component" value="Unassembled WGS sequence"/>
</dbReference>
<keyword evidence="3" id="KW-1185">Reference proteome</keyword>
<gene>
    <name evidence="2" type="ORF">JCGZ_23524</name>
</gene>
<dbReference type="PANTHER" id="PTHR33592:SF3">
    <property type="entry name" value="TRANSMEMBRANE PROTEIN"/>
    <property type="match status" value="1"/>
</dbReference>
<name>A0A067JIB2_JATCU</name>
<dbReference type="AlphaFoldDB" id="A0A067JIB2"/>
<proteinExistence type="predicted"/>
<protein>
    <submittedName>
        <fullName evidence="2">Uncharacterized protein</fullName>
    </submittedName>
</protein>
<sequence>MDRSKILVVFLILAFCFEPMLAVRSLDGDEWLQIQSLARGKVPSSSHSGCTYGLNGKGGCPNLKLKNFAGQLAHHLPHPTILINAAANFGVASVNKEIQK</sequence>
<feature type="chain" id="PRO_5001638694" evidence="1">
    <location>
        <begin position="23"/>
        <end position="100"/>
    </location>
</feature>
<dbReference type="PANTHER" id="PTHR33592">
    <property type="entry name" value="TRANSMEMBRANE PROTEIN"/>
    <property type="match status" value="1"/>
</dbReference>
<feature type="signal peptide" evidence="1">
    <location>
        <begin position="1"/>
        <end position="22"/>
    </location>
</feature>
<reference evidence="2 3" key="1">
    <citation type="journal article" date="2014" name="PLoS ONE">
        <title>Global Analysis of Gene Expression Profiles in Physic Nut (Jatropha curcas L.) Seedlings Exposed to Salt Stress.</title>
        <authorList>
            <person name="Zhang L."/>
            <person name="Zhang C."/>
            <person name="Wu P."/>
            <person name="Chen Y."/>
            <person name="Li M."/>
            <person name="Jiang H."/>
            <person name="Wu G."/>
        </authorList>
    </citation>
    <scope>NUCLEOTIDE SEQUENCE [LARGE SCALE GENOMIC DNA]</scope>
    <source>
        <strain evidence="3">cv. GZQX0401</strain>
        <tissue evidence="2">Young leaves</tissue>
    </source>
</reference>
<evidence type="ECO:0000313" key="3">
    <source>
        <dbReference type="Proteomes" id="UP000027138"/>
    </source>
</evidence>
<evidence type="ECO:0000313" key="2">
    <source>
        <dbReference type="EMBL" id="KDP23691.1"/>
    </source>
</evidence>
<accession>A0A067JIB2</accession>